<keyword evidence="2" id="KW-1185">Reference proteome</keyword>
<name>A0A1H8QH08_9GAMM</name>
<dbReference type="RefSeq" id="WP_091639737.1">
    <property type="nucleotide sequence ID" value="NZ_FOEG01000001.1"/>
</dbReference>
<dbReference type="Gene3D" id="3.40.30.10">
    <property type="entry name" value="Glutaredoxin"/>
    <property type="match status" value="1"/>
</dbReference>
<gene>
    <name evidence="1" type="ORF">SAMN04488052_101566</name>
</gene>
<organism evidence="1 2">
    <name type="scientific">Aquisalimonas asiatica</name>
    <dbReference type="NCBI Taxonomy" id="406100"/>
    <lineage>
        <taxon>Bacteria</taxon>
        <taxon>Pseudomonadati</taxon>
        <taxon>Pseudomonadota</taxon>
        <taxon>Gammaproteobacteria</taxon>
        <taxon>Chromatiales</taxon>
        <taxon>Ectothiorhodospiraceae</taxon>
        <taxon>Aquisalimonas</taxon>
    </lineage>
</organism>
<sequence length="87" mass="10058">MVDEQPDQNHRPPFVLYGTLGCHLCEDAARLLFDVLPVDGVTVEEIDIAHDEHLMAEYGERIPVLRRRRDGRELDWPFSTEDVLTLD</sequence>
<dbReference type="SUPFAM" id="SSF52833">
    <property type="entry name" value="Thioredoxin-like"/>
    <property type="match status" value="1"/>
</dbReference>
<evidence type="ECO:0000313" key="1">
    <source>
        <dbReference type="EMBL" id="SEO53194.1"/>
    </source>
</evidence>
<protein>
    <submittedName>
        <fullName evidence="1">Glutaredoxin-like domain</fullName>
    </submittedName>
</protein>
<dbReference type="InterPro" id="IPR008554">
    <property type="entry name" value="Glutaredoxin-like"/>
</dbReference>
<dbReference type="Proteomes" id="UP000199657">
    <property type="component" value="Unassembled WGS sequence"/>
</dbReference>
<dbReference type="InterPro" id="IPR036249">
    <property type="entry name" value="Thioredoxin-like_sf"/>
</dbReference>
<dbReference type="STRING" id="406100.SAMN04488052_101566"/>
<reference evidence="1 2" key="1">
    <citation type="submission" date="2016-10" db="EMBL/GenBank/DDBJ databases">
        <authorList>
            <person name="de Groot N.N."/>
        </authorList>
    </citation>
    <scope>NUCLEOTIDE SEQUENCE [LARGE SCALE GENOMIC DNA]</scope>
    <source>
        <strain evidence="1 2">CGMCC 1.6291</strain>
    </source>
</reference>
<dbReference type="EMBL" id="FOEG01000001">
    <property type="protein sequence ID" value="SEO53194.1"/>
    <property type="molecule type" value="Genomic_DNA"/>
</dbReference>
<dbReference type="OrthoDB" id="8537427at2"/>
<dbReference type="Pfam" id="PF05768">
    <property type="entry name" value="Glrx-like"/>
    <property type="match status" value="1"/>
</dbReference>
<evidence type="ECO:0000313" key="2">
    <source>
        <dbReference type="Proteomes" id="UP000199657"/>
    </source>
</evidence>
<dbReference type="AlphaFoldDB" id="A0A1H8QH08"/>
<proteinExistence type="predicted"/>
<accession>A0A1H8QH08</accession>